<protein>
    <submittedName>
        <fullName evidence="2">Uncharacterized protein</fullName>
    </submittedName>
</protein>
<feature type="chain" id="PRO_5044854598" evidence="1">
    <location>
        <begin position="21"/>
        <end position="100"/>
    </location>
</feature>
<name>A0ABD6EA46_9BILA</name>
<sequence>MKFGTFLLLAALITGHSVGGFYYPFYCCSPYYYPSSYYPYSYSYPYSYGYPYGYPYSYPPYPVVTKATTTTTTTAAPRLPCINGLCPPGFRCTANVCVRI</sequence>
<proteinExistence type="predicted"/>
<feature type="signal peptide" evidence="1">
    <location>
        <begin position="1"/>
        <end position="20"/>
    </location>
</feature>
<accession>A0ABD6EA46</accession>
<comment type="caution">
    <text evidence="2">The sequence shown here is derived from an EMBL/GenBank/DDBJ whole genome shotgun (WGS) entry which is preliminary data.</text>
</comment>
<dbReference type="Proteomes" id="UP001608902">
    <property type="component" value="Unassembled WGS sequence"/>
</dbReference>
<dbReference type="EMBL" id="JBGFUD010000011">
    <property type="protein sequence ID" value="MFH4973342.1"/>
    <property type="molecule type" value="Genomic_DNA"/>
</dbReference>
<keyword evidence="1" id="KW-0732">Signal</keyword>
<gene>
    <name evidence="2" type="ORF">AB6A40_000051</name>
</gene>
<evidence type="ECO:0000256" key="1">
    <source>
        <dbReference type="SAM" id="SignalP"/>
    </source>
</evidence>
<keyword evidence="3" id="KW-1185">Reference proteome</keyword>
<reference evidence="2 3" key="1">
    <citation type="submission" date="2024-08" db="EMBL/GenBank/DDBJ databases">
        <title>Gnathostoma spinigerum genome.</title>
        <authorList>
            <person name="Gonzalez-Bertolin B."/>
            <person name="Monzon S."/>
            <person name="Zaballos A."/>
            <person name="Jimenez P."/>
            <person name="Dekumyoy P."/>
            <person name="Varona S."/>
            <person name="Cuesta I."/>
            <person name="Sumanam S."/>
            <person name="Adisakwattana P."/>
            <person name="Gasser R.B."/>
            <person name="Hernandez-Gonzalez A."/>
            <person name="Young N.D."/>
            <person name="Perteguer M.J."/>
        </authorList>
    </citation>
    <scope>NUCLEOTIDE SEQUENCE [LARGE SCALE GENOMIC DNA]</scope>
    <source>
        <strain evidence="2">AL3</strain>
        <tissue evidence="2">Liver</tissue>
    </source>
</reference>
<dbReference type="AlphaFoldDB" id="A0ABD6EA46"/>
<evidence type="ECO:0000313" key="3">
    <source>
        <dbReference type="Proteomes" id="UP001608902"/>
    </source>
</evidence>
<organism evidence="2 3">
    <name type="scientific">Gnathostoma spinigerum</name>
    <dbReference type="NCBI Taxonomy" id="75299"/>
    <lineage>
        <taxon>Eukaryota</taxon>
        <taxon>Metazoa</taxon>
        <taxon>Ecdysozoa</taxon>
        <taxon>Nematoda</taxon>
        <taxon>Chromadorea</taxon>
        <taxon>Rhabditida</taxon>
        <taxon>Spirurina</taxon>
        <taxon>Gnathostomatomorpha</taxon>
        <taxon>Gnathostomatoidea</taxon>
        <taxon>Gnathostomatidae</taxon>
        <taxon>Gnathostoma</taxon>
    </lineage>
</organism>
<evidence type="ECO:0000313" key="2">
    <source>
        <dbReference type="EMBL" id="MFH4973342.1"/>
    </source>
</evidence>